<name>A0A0R2FHA5_9LACO</name>
<dbReference type="AlphaFoldDB" id="A0A0R2FHA5"/>
<dbReference type="STRING" id="1423804.FD14_GL000640"/>
<dbReference type="InterPro" id="IPR050882">
    <property type="entry name" value="Prepilin_peptidase/N-MTase"/>
</dbReference>
<accession>A0A0R2FHA5</accession>
<dbReference type="GO" id="GO:0004190">
    <property type="term" value="F:aspartic-type endopeptidase activity"/>
    <property type="evidence" value="ECO:0007669"/>
    <property type="project" value="TreeGrafter"/>
</dbReference>
<organism evidence="3 4">
    <name type="scientific">Secundilactobacillus similis DSM 23365 = JCM 2765</name>
    <dbReference type="NCBI Taxonomy" id="1423804"/>
    <lineage>
        <taxon>Bacteria</taxon>
        <taxon>Bacillati</taxon>
        <taxon>Bacillota</taxon>
        <taxon>Bacilli</taxon>
        <taxon>Lactobacillales</taxon>
        <taxon>Lactobacillaceae</taxon>
        <taxon>Secundilactobacillus</taxon>
    </lineage>
</organism>
<evidence type="ECO:0000313" key="4">
    <source>
        <dbReference type="Proteomes" id="UP000051442"/>
    </source>
</evidence>
<dbReference type="PANTHER" id="PTHR30487">
    <property type="entry name" value="TYPE 4 PREPILIN-LIKE PROTEINS LEADER PEPTIDE-PROCESSING ENZYME"/>
    <property type="match status" value="1"/>
</dbReference>
<feature type="transmembrane region" description="Helical" evidence="1">
    <location>
        <begin position="6"/>
        <end position="26"/>
    </location>
</feature>
<feature type="transmembrane region" description="Helical" evidence="1">
    <location>
        <begin position="121"/>
        <end position="151"/>
    </location>
</feature>
<dbReference type="GO" id="GO:0006465">
    <property type="term" value="P:signal peptide processing"/>
    <property type="evidence" value="ECO:0007669"/>
    <property type="project" value="TreeGrafter"/>
</dbReference>
<comment type="caution">
    <text evidence="3">The sequence shown here is derived from an EMBL/GenBank/DDBJ whole genome shotgun (WGS) entry which is preliminary data.</text>
</comment>
<feature type="transmembrane region" description="Helical" evidence="1">
    <location>
        <begin position="92"/>
        <end position="109"/>
    </location>
</feature>
<feature type="domain" description="Prepilin peptidase A24 N-terminal" evidence="2">
    <location>
        <begin position="8"/>
        <end position="87"/>
    </location>
</feature>
<dbReference type="Proteomes" id="UP000051442">
    <property type="component" value="Unassembled WGS sequence"/>
</dbReference>
<feature type="transmembrane region" description="Helical" evidence="1">
    <location>
        <begin position="204"/>
        <end position="223"/>
    </location>
</feature>
<dbReference type="PATRIC" id="fig|1423804.4.peg.687"/>
<sequence length="225" mass="25317">MALFAQLIIGTVIGSFLFATFSRVQIGQTCLTPARSYCDHCQHQLGWGELIPIISYLYLRGRCRYCRTVITPWTLIVEGYFGLLAIAWQPTLTATCMTLIGGLLCFMSLHDLATMRVPSLYFYLVMLCASLTHLSNLTWWHVGLIACWLLFQLLPDTNRYFGAGDVDLGLSFAILFNLYHLAWLLLIASCTALLVAIVSGQRQLPFIPFLTAGYLTLVFVNLVRF</sequence>
<evidence type="ECO:0000313" key="3">
    <source>
        <dbReference type="EMBL" id="KRN23885.1"/>
    </source>
</evidence>
<keyword evidence="1" id="KW-1133">Transmembrane helix</keyword>
<dbReference type="Pfam" id="PF06750">
    <property type="entry name" value="A24_N_bact"/>
    <property type="match status" value="1"/>
</dbReference>
<reference evidence="3 4" key="1">
    <citation type="journal article" date="2015" name="Genome Announc.">
        <title>Expanding the biotechnology potential of lactobacilli through comparative genomics of 213 strains and associated genera.</title>
        <authorList>
            <person name="Sun Z."/>
            <person name="Harris H.M."/>
            <person name="McCann A."/>
            <person name="Guo C."/>
            <person name="Argimon S."/>
            <person name="Zhang W."/>
            <person name="Yang X."/>
            <person name="Jeffery I.B."/>
            <person name="Cooney J.C."/>
            <person name="Kagawa T.F."/>
            <person name="Liu W."/>
            <person name="Song Y."/>
            <person name="Salvetti E."/>
            <person name="Wrobel A."/>
            <person name="Rasinkangas P."/>
            <person name="Parkhill J."/>
            <person name="Rea M.C."/>
            <person name="O'Sullivan O."/>
            <person name="Ritari J."/>
            <person name="Douillard F.P."/>
            <person name="Paul Ross R."/>
            <person name="Yang R."/>
            <person name="Briner A.E."/>
            <person name="Felis G.E."/>
            <person name="de Vos W.M."/>
            <person name="Barrangou R."/>
            <person name="Klaenhammer T.R."/>
            <person name="Caufield P.W."/>
            <person name="Cui Y."/>
            <person name="Zhang H."/>
            <person name="O'Toole P.W."/>
        </authorList>
    </citation>
    <scope>NUCLEOTIDE SEQUENCE [LARGE SCALE GENOMIC DNA]</scope>
    <source>
        <strain evidence="3 4">DSM 23365</strain>
    </source>
</reference>
<proteinExistence type="predicted"/>
<keyword evidence="4" id="KW-1185">Reference proteome</keyword>
<feature type="transmembrane region" description="Helical" evidence="1">
    <location>
        <begin position="171"/>
        <end position="197"/>
    </location>
</feature>
<feature type="transmembrane region" description="Helical" evidence="1">
    <location>
        <begin position="65"/>
        <end position="86"/>
    </location>
</feature>
<dbReference type="GO" id="GO:0005886">
    <property type="term" value="C:plasma membrane"/>
    <property type="evidence" value="ECO:0007669"/>
    <property type="project" value="TreeGrafter"/>
</dbReference>
<keyword evidence="1" id="KW-0472">Membrane</keyword>
<evidence type="ECO:0000256" key="1">
    <source>
        <dbReference type="SAM" id="Phobius"/>
    </source>
</evidence>
<dbReference type="EMBL" id="AYZM01000087">
    <property type="protein sequence ID" value="KRN23885.1"/>
    <property type="molecule type" value="Genomic_DNA"/>
</dbReference>
<dbReference type="InterPro" id="IPR010627">
    <property type="entry name" value="Prepilin_pept_A24_N"/>
</dbReference>
<evidence type="ECO:0000259" key="2">
    <source>
        <dbReference type="Pfam" id="PF06750"/>
    </source>
</evidence>
<protein>
    <recommendedName>
        <fullName evidence="2">Prepilin peptidase A24 N-terminal domain-containing protein</fullName>
    </recommendedName>
</protein>
<dbReference type="RefSeq" id="WP_054734062.1">
    <property type="nucleotide sequence ID" value="NZ_AYZM01000087.1"/>
</dbReference>
<dbReference type="OrthoDB" id="9789291at2"/>
<dbReference type="PANTHER" id="PTHR30487:SF0">
    <property type="entry name" value="PREPILIN LEADER PEPTIDASE_N-METHYLTRANSFERASE-RELATED"/>
    <property type="match status" value="1"/>
</dbReference>
<gene>
    <name evidence="3" type="ORF">FD14_GL000640</name>
</gene>
<keyword evidence="1" id="KW-0812">Transmembrane</keyword>